<organism evidence="3 4">
    <name type="scientific">Alcanivorax nanhaiticus</name>
    <dbReference type="NCBI Taxonomy" id="1177154"/>
    <lineage>
        <taxon>Bacteria</taxon>
        <taxon>Pseudomonadati</taxon>
        <taxon>Pseudomonadota</taxon>
        <taxon>Gammaproteobacteria</taxon>
        <taxon>Oceanospirillales</taxon>
        <taxon>Alcanivoracaceae</taxon>
        <taxon>Alcanivorax</taxon>
    </lineage>
</organism>
<feature type="compositionally biased region" description="Basic and acidic residues" evidence="1">
    <location>
        <begin position="1"/>
        <end position="16"/>
    </location>
</feature>
<proteinExistence type="predicted"/>
<dbReference type="Proteomes" id="UP000029444">
    <property type="component" value="Unassembled WGS sequence"/>
</dbReference>
<keyword evidence="2" id="KW-0472">Membrane</keyword>
<keyword evidence="2" id="KW-0812">Transmembrane</keyword>
<comment type="caution">
    <text evidence="3">The sequence shown here is derived from an EMBL/GenBank/DDBJ whole genome shotgun (WGS) entry which is preliminary data.</text>
</comment>
<name>A0A095US99_9GAMM</name>
<evidence type="ECO:0000256" key="2">
    <source>
        <dbReference type="SAM" id="Phobius"/>
    </source>
</evidence>
<dbReference type="STRING" id="1177154.Y5S_01303"/>
<feature type="region of interest" description="Disordered" evidence="1">
    <location>
        <begin position="1"/>
        <end position="24"/>
    </location>
</feature>
<feature type="transmembrane region" description="Helical" evidence="2">
    <location>
        <begin position="32"/>
        <end position="53"/>
    </location>
</feature>
<dbReference type="RefSeq" id="WP_035231466.1">
    <property type="nucleotide sequence ID" value="NZ_ARXV01000004.1"/>
</dbReference>
<evidence type="ECO:0000256" key="1">
    <source>
        <dbReference type="SAM" id="MobiDB-lite"/>
    </source>
</evidence>
<gene>
    <name evidence="3" type="ORF">Y5S_01303</name>
</gene>
<accession>A0A095US99</accession>
<protein>
    <submittedName>
        <fullName evidence="3">Uncharacterized protein</fullName>
    </submittedName>
</protein>
<dbReference type="AlphaFoldDB" id="A0A095US99"/>
<dbReference type="EMBL" id="ARXV01000004">
    <property type="protein sequence ID" value="KGD65410.1"/>
    <property type="molecule type" value="Genomic_DNA"/>
</dbReference>
<dbReference type="PATRIC" id="fig|1177154.3.peg.1326"/>
<sequence>MSHNKLDSHHSHHDDANDASSGGGRKIEKEKWALLGLALLVAGAIVLGVLTHAESLEVRNAMKDIKIMINDGMDDSEAP</sequence>
<reference evidence="3 4" key="1">
    <citation type="submission" date="2012-09" db="EMBL/GenBank/DDBJ databases">
        <title>Genome Sequence of alkane-degrading Bacterium Alcanivorax sp. 19-m-6.</title>
        <authorList>
            <person name="Lai Q."/>
            <person name="Shao Z."/>
        </authorList>
    </citation>
    <scope>NUCLEOTIDE SEQUENCE [LARGE SCALE GENOMIC DNA]</scope>
    <source>
        <strain evidence="3 4">19-m-6</strain>
    </source>
</reference>
<keyword evidence="2" id="KW-1133">Transmembrane helix</keyword>
<keyword evidence="4" id="KW-1185">Reference proteome</keyword>
<evidence type="ECO:0000313" key="4">
    <source>
        <dbReference type="Proteomes" id="UP000029444"/>
    </source>
</evidence>
<evidence type="ECO:0000313" key="3">
    <source>
        <dbReference type="EMBL" id="KGD65410.1"/>
    </source>
</evidence>